<evidence type="ECO:0000256" key="6">
    <source>
        <dbReference type="SAM" id="Coils"/>
    </source>
</evidence>
<dbReference type="SUPFAM" id="SSF57716">
    <property type="entry name" value="Glucocorticoid receptor-like (DNA-binding domain)"/>
    <property type="match status" value="1"/>
</dbReference>
<evidence type="ECO:0000256" key="1">
    <source>
        <dbReference type="ARBA" id="ARBA00022723"/>
    </source>
</evidence>
<dbReference type="KEGG" id="mde:101896411"/>
<evidence type="ECO:0000256" key="4">
    <source>
        <dbReference type="ARBA" id="ARBA00023125"/>
    </source>
</evidence>
<dbReference type="RefSeq" id="XP_019893544.1">
    <property type="nucleotide sequence ID" value="XM_020037985.1"/>
</dbReference>
<feature type="region of interest" description="Disordered" evidence="7">
    <location>
        <begin position="381"/>
        <end position="405"/>
    </location>
</feature>
<feature type="compositionally biased region" description="Basic and acidic residues" evidence="7">
    <location>
        <begin position="140"/>
        <end position="155"/>
    </location>
</feature>
<evidence type="ECO:0000256" key="2">
    <source>
        <dbReference type="ARBA" id="ARBA00022771"/>
    </source>
</evidence>
<dbReference type="VEuPathDB" id="VectorBase:MDOA005096"/>
<reference evidence="11" key="2">
    <citation type="submission" date="2025-04" db="UniProtKB">
        <authorList>
            <consortium name="RefSeq"/>
        </authorList>
    </citation>
    <scope>IDENTIFICATION</scope>
    <source>
        <strain evidence="11">Aabys</strain>
    </source>
</reference>
<dbReference type="PROSITE" id="PS50950">
    <property type="entry name" value="ZF_THAP"/>
    <property type="match status" value="1"/>
</dbReference>
<keyword evidence="6" id="KW-0175">Coiled coil</keyword>
<dbReference type="Proteomes" id="UP001652621">
    <property type="component" value="Unplaced"/>
</dbReference>
<keyword evidence="4 5" id="KW-0238">DNA-binding</keyword>
<name>A0A1I8MI09_MUSDO</name>
<feature type="compositionally biased region" description="Basic and acidic residues" evidence="7">
    <location>
        <begin position="227"/>
        <end position="238"/>
    </location>
</feature>
<dbReference type="SMART" id="SM00980">
    <property type="entry name" value="THAP"/>
    <property type="match status" value="1"/>
</dbReference>
<evidence type="ECO:0000256" key="3">
    <source>
        <dbReference type="ARBA" id="ARBA00022833"/>
    </source>
</evidence>
<dbReference type="EnsemblMetazoa" id="MDOA005096-RA">
    <property type="protein sequence ID" value="MDOA005096-PA"/>
    <property type="gene ID" value="MDOA005096"/>
</dbReference>
<keyword evidence="2 5" id="KW-0863">Zinc-finger</keyword>
<keyword evidence="1" id="KW-0479">Metal-binding</keyword>
<feature type="domain" description="THAP-type" evidence="8">
    <location>
        <begin position="1"/>
        <end position="76"/>
    </location>
</feature>
<evidence type="ECO:0000256" key="5">
    <source>
        <dbReference type="PROSITE-ProRule" id="PRU00309"/>
    </source>
</evidence>
<dbReference type="AlphaFoldDB" id="A0A1I8MI09"/>
<feature type="compositionally biased region" description="Polar residues" evidence="7">
    <location>
        <begin position="239"/>
        <end position="248"/>
    </location>
</feature>
<proteinExistence type="predicted"/>
<evidence type="ECO:0000313" key="10">
    <source>
        <dbReference type="Proteomes" id="UP001652621"/>
    </source>
</evidence>
<evidence type="ECO:0000313" key="9">
    <source>
        <dbReference type="EnsemblMetazoa" id="MDOA005096-PA"/>
    </source>
</evidence>
<dbReference type="VEuPathDB" id="VectorBase:MDOMA2_017169"/>
<gene>
    <name evidence="9" type="primary">101896411</name>
    <name evidence="11" type="synonym">LOC101896411</name>
</gene>
<accession>A0A1I8MI09</accession>
<dbReference type="GO" id="GO:0003677">
    <property type="term" value="F:DNA binding"/>
    <property type="evidence" value="ECO:0007669"/>
    <property type="project" value="UniProtKB-UniRule"/>
</dbReference>
<dbReference type="GeneID" id="101896411"/>
<evidence type="ECO:0000259" key="8">
    <source>
        <dbReference type="PROSITE" id="PS50950"/>
    </source>
</evidence>
<organism evidence="9">
    <name type="scientific">Musca domestica</name>
    <name type="common">House fly</name>
    <dbReference type="NCBI Taxonomy" id="7370"/>
    <lineage>
        <taxon>Eukaryota</taxon>
        <taxon>Metazoa</taxon>
        <taxon>Ecdysozoa</taxon>
        <taxon>Arthropoda</taxon>
        <taxon>Hexapoda</taxon>
        <taxon>Insecta</taxon>
        <taxon>Pterygota</taxon>
        <taxon>Neoptera</taxon>
        <taxon>Endopterygota</taxon>
        <taxon>Diptera</taxon>
        <taxon>Brachycera</taxon>
        <taxon>Muscomorpha</taxon>
        <taxon>Muscoidea</taxon>
        <taxon>Muscidae</taxon>
        <taxon>Musca</taxon>
    </lineage>
</organism>
<dbReference type="GO" id="GO:0008270">
    <property type="term" value="F:zinc ion binding"/>
    <property type="evidence" value="ECO:0007669"/>
    <property type="project" value="UniProtKB-KW"/>
</dbReference>
<feature type="coiled-coil region" evidence="6">
    <location>
        <begin position="462"/>
        <end position="496"/>
    </location>
</feature>
<protein>
    <submittedName>
        <fullName evidence="11">Uncharacterized protein LOC101896411</fullName>
    </submittedName>
</protein>
<sequence length="523" mass="58980">MPSKRMCCIPNCENGQKFHYSTTSLHILKDAWKTRLRNKYSLPDQKRMFICGNHFAPHMFIKGGRKLREHAYPTLLMPEETNKNMEFLEEVVILADDIDMEDAIEEVDFIDEESQDTSTSGIDVQVEKDDDTRNEEDREETSGKEVSAEGSDKSFEMENVMVFSGNELEMEHTIIMVESIDQDSDSDANTSCGTLENKIPPKKFKKNTSNGNVVLTFSQNAEEEVSPNDKGDSKDVSKHNISSSNNFHIKNKDKYSTNNKIVGVRPKSPPPDCEKIDSQEVFIYPDPIVVEDAIAEVDNVEEHNAPCPKDEIVANIKPSLNKNHTFELKFKRLENKTPAKKFKKNTSNGNVVVFPKNGDEEAVIETENSIKVSKETLGSSNNLNDKCNNNPTPKNPIVQQKSPTSNCGKIENHEVVLYEDDIEDALAKMDAMEESKSPVPQEETVANAKPQLNNNSIFALKFKRLEEENRDMRKIILQLETKVKSLEAKMNLLEKKGTTCPRECGKCGASTLQKGSPKHKEKS</sequence>
<reference evidence="9" key="1">
    <citation type="submission" date="2020-05" db="UniProtKB">
        <authorList>
            <consortium name="EnsemblMetazoa"/>
        </authorList>
    </citation>
    <scope>IDENTIFICATION</scope>
    <source>
        <strain evidence="9">Aabys</strain>
    </source>
</reference>
<feature type="compositionally biased region" description="Low complexity" evidence="7">
    <location>
        <begin position="381"/>
        <end position="390"/>
    </location>
</feature>
<keyword evidence="10" id="KW-1185">Reference proteome</keyword>
<dbReference type="InterPro" id="IPR006612">
    <property type="entry name" value="THAP_Znf"/>
</dbReference>
<evidence type="ECO:0000256" key="7">
    <source>
        <dbReference type="SAM" id="MobiDB-lite"/>
    </source>
</evidence>
<feature type="region of interest" description="Disordered" evidence="7">
    <location>
        <begin position="218"/>
        <end position="250"/>
    </location>
</feature>
<evidence type="ECO:0000313" key="11">
    <source>
        <dbReference type="RefSeq" id="XP_019893544.1"/>
    </source>
</evidence>
<keyword evidence="3" id="KW-0862">Zinc</keyword>
<dbReference type="Pfam" id="PF05485">
    <property type="entry name" value="THAP"/>
    <property type="match status" value="1"/>
</dbReference>
<feature type="region of interest" description="Disordered" evidence="7">
    <location>
        <begin position="109"/>
        <end position="155"/>
    </location>
</feature>